<name>A0ABD6T2D2_9BACI</name>
<evidence type="ECO:0000313" key="1">
    <source>
        <dbReference type="EMBL" id="PHE87147.1"/>
    </source>
</evidence>
<evidence type="ECO:0000313" key="2">
    <source>
        <dbReference type="Proteomes" id="UP000221918"/>
    </source>
</evidence>
<protein>
    <submittedName>
        <fullName evidence="1">Uncharacterized protein</fullName>
    </submittedName>
</protein>
<organism evidence="1 2">
    <name type="scientific">Bacillus pseudomycoides</name>
    <dbReference type="NCBI Taxonomy" id="64104"/>
    <lineage>
        <taxon>Bacteria</taxon>
        <taxon>Bacillati</taxon>
        <taxon>Bacillota</taxon>
        <taxon>Bacilli</taxon>
        <taxon>Bacillales</taxon>
        <taxon>Bacillaceae</taxon>
        <taxon>Bacillus</taxon>
        <taxon>Bacillus cereus group</taxon>
    </lineage>
</organism>
<gene>
    <name evidence="1" type="ORF">COF81_27495</name>
</gene>
<accession>A0ABD6T2D2</accession>
<dbReference type="AlphaFoldDB" id="A0ABD6T2D2"/>
<dbReference type="Proteomes" id="UP000221918">
    <property type="component" value="Unassembled WGS sequence"/>
</dbReference>
<dbReference type="EMBL" id="NUTL01000172">
    <property type="protein sequence ID" value="PHE87147.1"/>
    <property type="molecule type" value="Genomic_DNA"/>
</dbReference>
<sequence>MSNSIDRILEKIKGIRETLNGDFRIIGEEFEFIFYKSNDPGTEIETLKSFNLGSPYIAIKLTF</sequence>
<comment type="caution">
    <text evidence="1">The sequence shown here is derived from an EMBL/GenBank/DDBJ whole genome shotgun (WGS) entry which is preliminary data.</text>
</comment>
<proteinExistence type="predicted"/>
<reference evidence="1 2" key="1">
    <citation type="submission" date="2017-09" db="EMBL/GenBank/DDBJ databases">
        <title>Large-scale bioinformatics analysis of Bacillus genomes uncovers conserved roles of natural products in bacterial physiology.</title>
        <authorList>
            <consortium name="Agbiome Team Llc"/>
            <person name="Bleich R.M."/>
            <person name="Grubbs K.J."/>
            <person name="Santa Maria K.C."/>
            <person name="Allen S.E."/>
            <person name="Farag S."/>
            <person name="Shank E.A."/>
            <person name="Bowers A."/>
        </authorList>
    </citation>
    <scope>NUCLEOTIDE SEQUENCE [LARGE SCALE GENOMIC DNA]</scope>
    <source>
        <strain evidence="1 2">AFS037265</strain>
    </source>
</reference>